<dbReference type="Proteomes" id="UP000485058">
    <property type="component" value="Unassembled WGS sequence"/>
</dbReference>
<proteinExistence type="inferred from homology"/>
<feature type="domain" description="MD-2-related lipid-recognition" evidence="8">
    <location>
        <begin position="3"/>
        <end position="90"/>
    </location>
</feature>
<gene>
    <name evidence="9" type="ORF">HaLaN_25932</name>
</gene>
<reference evidence="9 10" key="1">
    <citation type="submission" date="2020-02" db="EMBL/GenBank/DDBJ databases">
        <title>Draft genome sequence of Haematococcus lacustris strain NIES-144.</title>
        <authorList>
            <person name="Morimoto D."/>
            <person name="Nakagawa S."/>
            <person name="Yoshida T."/>
            <person name="Sawayama S."/>
        </authorList>
    </citation>
    <scope>NUCLEOTIDE SEQUENCE [LARGE SCALE GENOMIC DNA]</scope>
    <source>
        <strain evidence="9 10">NIES-144</strain>
    </source>
</reference>
<dbReference type="Pfam" id="PF02221">
    <property type="entry name" value="E1_DerP2_DerF2"/>
    <property type="match status" value="1"/>
</dbReference>
<comment type="caution">
    <text evidence="9">The sequence shown here is derived from an EMBL/GenBank/DDBJ whole genome shotgun (WGS) entry which is preliminary data.</text>
</comment>
<dbReference type="GO" id="GO:0032934">
    <property type="term" value="F:sterol binding"/>
    <property type="evidence" value="ECO:0007669"/>
    <property type="project" value="InterPro"/>
</dbReference>
<sequence>MSWRPCSDSEGPIAVSDVTLTPDPPVIGGIQIYSESQDLCSKTACPVPPGPVTINIVEDLPPIAPPGDYGLRVIGTDAAGNELMCLDVDFELVLPSESTSLRHLVPGSTGKTQEHIMLATGMAAEHIKQDPPAQDPPPPAQDQPLLVHLAHCNDPWGRWLDRDINGCLNLQRIAESVQRPLELCSWEGDEYQQRYKLVNYRLPKG</sequence>
<dbReference type="InterPro" id="IPR014756">
    <property type="entry name" value="Ig_E-set"/>
</dbReference>
<evidence type="ECO:0000259" key="8">
    <source>
        <dbReference type="SMART" id="SM00737"/>
    </source>
</evidence>
<evidence type="ECO:0000256" key="3">
    <source>
        <dbReference type="ARBA" id="ARBA00011245"/>
    </source>
</evidence>
<dbReference type="SUPFAM" id="SSF81296">
    <property type="entry name" value="E set domains"/>
    <property type="match status" value="1"/>
</dbReference>
<evidence type="ECO:0000313" key="10">
    <source>
        <dbReference type="Proteomes" id="UP000485058"/>
    </source>
</evidence>
<dbReference type="EMBL" id="BLLF01003533">
    <property type="protein sequence ID" value="GFH27586.1"/>
    <property type="molecule type" value="Genomic_DNA"/>
</dbReference>
<dbReference type="GO" id="GO:0015918">
    <property type="term" value="P:sterol transport"/>
    <property type="evidence" value="ECO:0007669"/>
    <property type="project" value="InterPro"/>
</dbReference>
<keyword evidence="4" id="KW-0813">Transport</keyword>
<comment type="function">
    <text evidence="1">Catalyzes the intermembrane transfer of phosphatidylglycerol and phosphatidylinositol.</text>
</comment>
<dbReference type="AlphaFoldDB" id="A0A6A0A400"/>
<feature type="non-terminal residue" evidence="9">
    <location>
        <position position="1"/>
    </location>
</feature>
<evidence type="ECO:0000256" key="1">
    <source>
        <dbReference type="ARBA" id="ARBA00002053"/>
    </source>
</evidence>
<evidence type="ECO:0000256" key="4">
    <source>
        <dbReference type="ARBA" id="ARBA00022448"/>
    </source>
</evidence>
<keyword evidence="10" id="KW-1185">Reference proteome</keyword>
<evidence type="ECO:0000256" key="2">
    <source>
        <dbReference type="ARBA" id="ARBA00006370"/>
    </source>
</evidence>
<dbReference type="PANTHER" id="PTHR11306">
    <property type="entry name" value="NIEMANN PICK TYPE C2 PROTEIN NPC2-RELATED"/>
    <property type="match status" value="1"/>
</dbReference>
<keyword evidence="5" id="KW-0732">Signal</keyword>
<dbReference type="PANTHER" id="PTHR11306:SF0">
    <property type="entry name" value="PHOSPHATIDYLGLYCEROL_PHOSPHATIDYLINOSITOL TRANSFER PROTEIN"/>
    <property type="match status" value="1"/>
</dbReference>
<evidence type="ECO:0000256" key="6">
    <source>
        <dbReference type="ARBA" id="ARBA00023055"/>
    </source>
</evidence>
<dbReference type="InterPro" id="IPR039670">
    <property type="entry name" value="NPC2-like"/>
</dbReference>
<name>A0A6A0A400_HAELA</name>
<comment type="similarity">
    <text evidence="2">Belongs to the NPC2 family.</text>
</comment>
<evidence type="ECO:0000256" key="5">
    <source>
        <dbReference type="ARBA" id="ARBA00022729"/>
    </source>
</evidence>
<evidence type="ECO:0000313" key="9">
    <source>
        <dbReference type="EMBL" id="GFH27586.1"/>
    </source>
</evidence>
<accession>A0A6A0A400</accession>
<organism evidence="9 10">
    <name type="scientific">Haematococcus lacustris</name>
    <name type="common">Green alga</name>
    <name type="synonym">Haematococcus pluvialis</name>
    <dbReference type="NCBI Taxonomy" id="44745"/>
    <lineage>
        <taxon>Eukaryota</taxon>
        <taxon>Viridiplantae</taxon>
        <taxon>Chlorophyta</taxon>
        <taxon>core chlorophytes</taxon>
        <taxon>Chlorophyceae</taxon>
        <taxon>CS clade</taxon>
        <taxon>Chlamydomonadales</taxon>
        <taxon>Haematococcaceae</taxon>
        <taxon>Haematococcus</taxon>
    </lineage>
</organism>
<feature type="region of interest" description="Disordered" evidence="7">
    <location>
        <begin position="1"/>
        <end position="20"/>
    </location>
</feature>
<comment type="subunit">
    <text evidence="3">Monomer.</text>
</comment>
<evidence type="ECO:0000256" key="7">
    <source>
        <dbReference type="SAM" id="MobiDB-lite"/>
    </source>
</evidence>
<protein>
    <submittedName>
        <fullName evidence="9">ML domain-containing protein</fullName>
    </submittedName>
</protein>
<keyword evidence="6" id="KW-0445">Lipid transport</keyword>
<feature type="non-terminal residue" evidence="9">
    <location>
        <position position="205"/>
    </location>
</feature>
<dbReference type="SMART" id="SM00737">
    <property type="entry name" value="ML"/>
    <property type="match status" value="1"/>
</dbReference>
<dbReference type="InterPro" id="IPR003172">
    <property type="entry name" value="ML_dom"/>
</dbReference>